<gene>
    <name evidence="8" type="ORF">KS2013_2125</name>
</gene>
<evidence type="ECO:0000313" key="8">
    <source>
        <dbReference type="EMBL" id="AOE50830.1"/>
    </source>
</evidence>
<evidence type="ECO:0000259" key="6">
    <source>
        <dbReference type="Pfam" id="PF04542"/>
    </source>
</evidence>
<dbReference type="PANTHER" id="PTHR43133:SF8">
    <property type="entry name" value="RNA POLYMERASE SIGMA FACTOR HI_1459-RELATED"/>
    <property type="match status" value="1"/>
</dbReference>
<dbReference type="InterPro" id="IPR014284">
    <property type="entry name" value="RNA_pol_sigma-70_dom"/>
</dbReference>
<name>A0A1B3BDF8_9GAMM</name>
<evidence type="ECO:0000313" key="9">
    <source>
        <dbReference type="Proteomes" id="UP000094147"/>
    </source>
</evidence>
<dbReference type="InterPro" id="IPR013325">
    <property type="entry name" value="RNA_pol_sigma_r2"/>
</dbReference>
<dbReference type="SUPFAM" id="SSF88659">
    <property type="entry name" value="Sigma3 and sigma4 domains of RNA polymerase sigma factors"/>
    <property type="match status" value="1"/>
</dbReference>
<dbReference type="SUPFAM" id="SSF88946">
    <property type="entry name" value="Sigma2 domain of RNA polymerase sigma factors"/>
    <property type="match status" value="1"/>
</dbReference>
<dbReference type="GO" id="GO:0003677">
    <property type="term" value="F:DNA binding"/>
    <property type="evidence" value="ECO:0007669"/>
    <property type="project" value="UniProtKB-KW"/>
</dbReference>
<comment type="similarity">
    <text evidence="1">Belongs to the sigma-70 factor family. ECF subfamily.</text>
</comment>
<dbReference type="PANTHER" id="PTHR43133">
    <property type="entry name" value="RNA POLYMERASE ECF-TYPE SIGMA FACTO"/>
    <property type="match status" value="1"/>
</dbReference>
<dbReference type="InterPro" id="IPR036388">
    <property type="entry name" value="WH-like_DNA-bd_sf"/>
</dbReference>
<evidence type="ECO:0000256" key="3">
    <source>
        <dbReference type="ARBA" id="ARBA00023082"/>
    </source>
</evidence>
<keyword evidence="5" id="KW-0804">Transcription</keyword>
<evidence type="ECO:0000256" key="4">
    <source>
        <dbReference type="ARBA" id="ARBA00023125"/>
    </source>
</evidence>
<sequence length="231" mass="26723">MKTLAQTNGRGQYKTVNDSLYVKATPVRDSAGDSGNMKDTAISDEALMAGYASGNIKAFEKLYLRHKDPLLRFFLRQVSRRDEAEELFQDTWQRLIKHSKAYKSSAKFTTYLYHIARNRLIDHYRALGRQQEFTQDFDGWEDDNSSQIPIEPEHLVQQEEHKHQFLHALEQLPALQREVVIMKLETGMTVNDIAEVVQEKPEAVKSRLRYGLDKLKHYLRELNPSVVEGAS</sequence>
<evidence type="ECO:0000259" key="7">
    <source>
        <dbReference type="Pfam" id="PF08281"/>
    </source>
</evidence>
<dbReference type="CDD" id="cd06171">
    <property type="entry name" value="Sigma70_r4"/>
    <property type="match status" value="1"/>
</dbReference>
<dbReference type="Gene3D" id="1.10.10.10">
    <property type="entry name" value="Winged helix-like DNA-binding domain superfamily/Winged helix DNA-binding domain"/>
    <property type="match status" value="1"/>
</dbReference>
<keyword evidence="9" id="KW-1185">Reference proteome</keyword>
<protein>
    <submittedName>
        <fullName evidence="8">RNA polymerase, sigma-24 subunit, ECF subfamily</fullName>
    </submittedName>
</protein>
<dbReference type="Gene3D" id="1.10.1740.10">
    <property type="match status" value="1"/>
</dbReference>
<keyword evidence="3" id="KW-0731">Sigma factor</keyword>
<evidence type="ECO:0000256" key="2">
    <source>
        <dbReference type="ARBA" id="ARBA00023015"/>
    </source>
</evidence>
<dbReference type="GO" id="GO:0006352">
    <property type="term" value="P:DNA-templated transcription initiation"/>
    <property type="evidence" value="ECO:0007669"/>
    <property type="project" value="InterPro"/>
</dbReference>
<evidence type="ECO:0000256" key="1">
    <source>
        <dbReference type="ARBA" id="ARBA00010641"/>
    </source>
</evidence>
<feature type="domain" description="RNA polymerase sigma factor 70 region 4 type 2" evidence="7">
    <location>
        <begin position="164"/>
        <end position="215"/>
    </location>
</feature>
<evidence type="ECO:0000256" key="5">
    <source>
        <dbReference type="ARBA" id="ARBA00023163"/>
    </source>
</evidence>
<keyword evidence="4" id="KW-0238">DNA-binding</keyword>
<dbReference type="InterPro" id="IPR007627">
    <property type="entry name" value="RNA_pol_sigma70_r2"/>
</dbReference>
<dbReference type="InterPro" id="IPR013249">
    <property type="entry name" value="RNA_pol_sigma70_r4_t2"/>
</dbReference>
<organism evidence="8 9">
    <name type="scientific">Kangiella sediminilitoris</name>
    <dbReference type="NCBI Taxonomy" id="1144748"/>
    <lineage>
        <taxon>Bacteria</taxon>
        <taxon>Pseudomonadati</taxon>
        <taxon>Pseudomonadota</taxon>
        <taxon>Gammaproteobacteria</taxon>
        <taxon>Kangiellales</taxon>
        <taxon>Kangiellaceae</taxon>
        <taxon>Kangiella</taxon>
    </lineage>
</organism>
<dbReference type="EMBL" id="CP012418">
    <property type="protein sequence ID" value="AOE50830.1"/>
    <property type="molecule type" value="Genomic_DNA"/>
</dbReference>
<dbReference type="InterPro" id="IPR039425">
    <property type="entry name" value="RNA_pol_sigma-70-like"/>
</dbReference>
<dbReference type="KEGG" id="ksd:KS2013_2125"/>
<feature type="domain" description="RNA polymerase sigma-70 region 2" evidence="6">
    <location>
        <begin position="62"/>
        <end position="129"/>
    </location>
</feature>
<dbReference type="Proteomes" id="UP000094147">
    <property type="component" value="Chromosome"/>
</dbReference>
<dbReference type="InterPro" id="IPR013324">
    <property type="entry name" value="RNA_pol_sigma_r3/r4-like"/>
</dbReference>
<dbReference type="Pfam" id="PF04542">
    <property type="entry name" value="Sigma70_r2"/>
    <property type="match status" value="1"/>
</dbReference>
<reference evidence="9" key="1">
    <citation type="submission" date="2015-08" db="EMBL/GenBank/DDBJ databases">
        <authorList>
            <person name="Kim K.M."/>
        </authorList>
    </citation>
    <scope>NUCLEOTIDE SEQUENCE [LARGE SCALE GENOMIC DNA]</scope>
    <source>
        <strain evidence="9">KCTC 23892</strain>
    </source>
</reference>
<accession>A0A1B3BDF8</accession>
<dbReference type="AlphaFoldDB" id="A0A1B3BDF8"/>
<dbReference type="STRING" id="1144748.KS2013_2125"/>
<dbReference type="GO" id="GO:0016987">
    <property type="term" value="F:sigma factor activity"/>
    <property type="evidence" value="ECO:0007669"/>
    <property type="project" value="UniProtKB-KW"/>
</dbReference>
<keyword evidence="2" id="KW-0805">Transcription regulation</keyword>
<dbReference type="NCBIfam" id="TIGR02937">
    <property type="entry name" value="sigma70-ECF"/>
    <property type="match status" value="1"/>
</dbReference>
<proteinExistence type="inferred from homology"/>
<dbReference type="Pfam" id="PF08281">
    <property type="entry name" value="Sigma70_r4_2"/>
    <property type="match status" value="1"/>
</dbReference>